<sequence length="141" mass="14773">MPSGNIAERLATLSATATDDDGVVTVTVAGPGVVTGLRLDDRVRQLSGAALSSEILRTMRRAQAALAERVTATVDETVGADTEDGKALLDSFTQNFPEEIEEPPAPVMPAAPPFPTFQSTPSLPHQAPGNGYESGRDSRAR</sequence>
<dbReference type="SUPFAM" id="SSF82607">
    <property type="entry name" value="YbaB-like"/>
    <property type="match status" value="1"/>
</dbReference>
<protein>
    <submittedName>
        <fullName evidence="2">YbaB/EbfC DNA-binding family protein</fullName>
    </submittedName>
</protein>
<dbReference type="InterPro" id="IPR004401">
    <property type="entry name" value="YbaB/EbfC"/>
</dbReference>
<dbReference type="Proteomes" id="UP000219612">
    <property type="component" value="Unassembled WGS sequence"/>
</dbReference>
<evidence type="ECO:0000313" key="3">
    <source>
        <dbReference type="Proteomes" id="UP000219612"/>
    </source>
</evidence>
<dbReference type="InterPro" id="IPR036894">
    <property type="entry name" value="YbaB-like_sf"/>
</dbReference>
<dbReference type="Gene3D" id="3.30.1310.10">
    <property type="entry name" value="Nucleoid-associated protein YbaB-like domain"/>
    <property type="match status" value="1"/>
</dbReference>
<feature type="compositionally biased region" description="Pro residues" evidence="1">
    <location>
        <begin position="103"/>
        <end position="115"/>
    </location>
</feature>
<keyword evidence="2" id="KW-0238">DNA-binding</keyword>
<dbReference type="EMBL" id="OBDY01000003">
    <property type="protein sequence ID" value="SNY29302.1"/>
    <property type="molecule type" value="Genomic_DNA"/>
</dbReference>
<proteinExistence type="predicted"/>
<organism evidence="2 3">
    <name type="scientific">Paractinoplanes atraurantiacus</name>
    <dbReference type="NCBI Taxonomy" id="1036182"/>
    <lineage>
        <taxon>Bacteria</taxon>
        <taxon>Bacillati</taxon>
        <taxon>Actinomycetota</taxon>
        <taxon>Actinomycetes</taxon>
        <taxon>Micromonosporales</taxon>
        <taxon>Micromonosporaceae</taxon>
        <taxon>Paractinoplanes</taxon>
    </lineage>
</organism>
<dbReference type="OrthoDB" id="3298724at2"/>
<dbReference type="GO" id="GO:0003677">
    <property type="term" value="F:DNA binding"/>
    <property type="evidence" value="ECO:0007669"/>
    <property type="project" value="UniProtKB-KW"/>
</dbReference>
<reference evidence="2 3" key="1">
    <citation type="submission" date="2017-09" db="EMBL/GenBank/DDBJ databases">
        <authorList>
            <person name="Ehlers B."/>
            <person name="Leendertz F.H."/>
        </authorList>
    </citation>
    <scope>NUCLEOTIDE SEQUENCE [LARGE SCALE GENOMIC DNA]</scope>
    <source>
        <strain evidence="2 3">CGMCC 4.6857</strain>
    </source>
</reference>
<gene>
    <name evidence="2" type="ORF">SAMN05421748_103227</name>
</gene>
<evidence type="ECO:0000256" key="1">
    <source>
        <dbReference type="SAM" id="MobiDB-lite"/>
    </source>
</evidence>
<dbReference type="Pfam" id="PF02575">
    <property type="entry name" value="YbaB_DNA_bd"/>
    <property type="match status" value="1"/>
</dbReference>
<feature type="region of interest" description="Disordered" evidence="1">
    <location>
        <begin position="91"/>
        <end position="141"/>
    </location>
</feature>
<name>A0A285H0K7_9ACTN</name>
<dbReference type="AlphaFoldDB" id="A0A285H0K7"/>
<dbReference type="RefSeq" id="WP_097319442.1">
    <property type="nucleotide sequence ID" value="NZ_OBDY01000003.1"/>
</dbReference>
<keyword evidence="3" id="KW-1185">Reference proteome</keyword>
<accession>A0A285H0K7</accession>
<evidence type="ECO:0000313" key="2">
    <source>
        <dbReference type="EMBL" id="SNY29302.1"/>
    </source>
</evidence>